<sequence>MEAGARARSGEDGCREPGGAADRGVTRRLIGPVTAVAGLALSVVDVTFALLAVGLLVVLTTAAGLVLRARQGRARSVDSAEVVDPDLLGTARWGAEATLVQFSTQMCSRCPGVRRVLSEVAGSRDGVHHLDVDLTHRPDLAQHFRVLQTPTTLVLDRRGVIRTRFGGTLDRAAVERELDTLQKEDTRA</sequence>
<reference evidence="4 5" key="1">
    <citation type="submission" date="2016-09" db="EMBL/GenBank/DDBJ databases">
        <authorList>
            <person name="Capua I."/>
            <person name="De Benedictis P."/>
            <person name="Joannis T."/>
            <person name="Lombin L.H."/>
            <person name="Cattoli G."/>
        </authorList>
    </citation>
    <scope>NUCLEOTIDE SEQUENCE [LARGE SCALE GENOMIC DNA]</scope>
    <source>
        <strain evidence="4 5">NIO-1002</strain>
    </source>
</reference>
<dbReference type="CDD" id="cd02947">
    <property type="entry name" value="TRX_family"/>
    <property type="match status" value="1"/>
</dbReference>
<dbReference type="PROSITE" id="PS51352">
    <property type="entry name" value="THIOREDOXIN_2"/>
    <property type="match status" value="1"/>
</dbReference>
<gene>
    <name evidence="4" type="ORF">SAMN05216418_2097</name>
</gene>
<feature type="domain" description="Thioredoxin" evidence="3">
    <location>
        <begin position="56"/>
        <end position="183"/>
    </location>
</feature>
<dbReference type="STRING" id="993073.AS029_09155"/>
<evidence type="ECO:0000313" key="5">
    <source>
        <dbReference type="Proteomes" id="UP000183203"/>
    </source>
</evidence>
<dbReference type="SUPFAM" id="SSF52833">
    <property type="entry name" value="Thioredoxin-like"/>
    <property type="match status" value="1"/>
</dbReference>
<evidence type="ECO:0000259" key="3">
    <source>
        <dbReference type="PROSITE" id="PS51352"/>
    </source>
</evidence>
<proteinExistence type="predicted"/>
<evidence type="ECO:0000256" key="2">
    <source>
        <dbReference type="SAM" id="Phobius"/>
    </source>
</evidence>
<dbReference type="InterPro" id="IPR036249">
    <property type="entry name" value="Thioredoxin-like_sf"/>
</dbReference>
<feature type="transmembrane region" description="Helical" evidence="2">
    <location>
        <begin position="46"/>
        <end position="67"/>
    </location>
</feature>
<keyword evidence="2" id="KW-0812">Transmembrane</keyword>
<dbReference type="InterPro" id="IPR013766">
    <property type="entry name" value="Thioredoxin_domain"/>
</dbReference>
<dbReference type="Gene3D" id="3.40.30.10">
    <property type="entry name" value="Glutaredoxin"/>
    <property type="match status" value="1"/>
</dbReference>
<feature type="region of interest" description="Disordered" evidence="1">
    <location>
        <begin position="1"/>
        <end position="21"/>
    </location>
</feature>
<protein>
    <submittedName>
        <fullName evidence="4">Thioredoxin</fullName>
    </submittedName>
</protein>
<organism evidence="4 5">
    <name type="scientific">Microbacterium enclense</name>
    <dbReference type="NCBI Taxonomy" id="993073"/>
    <lineage>
        <taxon>Bacteria</taxon>
        <taxon>Bacillati</taxon>
        <taxon>Actinomycetota</taxon>
        <taxon>Actinomycetes</taxon>
        <taxon>Micrococcales</taxon>
        <taxon>Microbacteriaceae</taxon>
        <taxon>Microbacterium</taxon>
    </lineage>
</organism>
<dbReference type="AlphaFoldDB" id="A0A1G6KTC6"/>
<evidence type="ECO:0000313" key="4">
    <source>
        <dbReference type="EMBL" id="SDC34224.1"/>
    </source>
</evidence>
<keyword evidence="2" id="KW-0472">Membrane</keyword>
<name>A0A1G6KTC6_9MICO</name>
<keyword evidence="2" id="KW-1133">Transmembrane helix</keyword>
<dbReference type="Proteomes" id="UP000183203">
    <property type="component" value="Unassembled WGS sequence"/>
</dbReference>
<dbReference type="Pfam" id="PF00085">
    <property type="entry name" value="Thioredoxin"/>
    <property type="match status" value="1"/>
</dbReference>
<evidence type="ECO:0000256" key="1">
    <source>
        <dbReference type="SAM" id="MobiDB-lite"/>
    </source>
</evidence>
<accession>A0A1G6KTC6</accession>
<dbReference type="EMBL" id="FMYG01000004">
    <property type="protein sequence ID" value="SDC34224.1"/>
    <property type="molecule type" value="Genomic_DNA"/>
</dbReference>